<dbReference type="PANTHER" id="PTHR33885:SF3">
    <property type="entry name" value="PHAGE SHOCK PROTEIN C"/>
    <property type="match status" value="1"/>
</dbReference>
<evidence type="ECO:0000313" key="10">
    <source>
        <dbReference type="Proteomes" id="UP001139006"/>
    </source>
</evidence>
<evidence type="ECO:0000259" key="8">
    <source>
        <dbReference type="Pfam" id="PF04024"/>
    </source>
</evidence>
<dbReference type="RefSeq" id="WP_253359441.1">
    <property type="nucleotide sequence ID" value="NZ_JAIULA010000004.1"/>
</dbReference>
<dbReference type="EMBL" id="JAIULA010000004">
    <property type="protein sequence ID" value="MCP0886355.1"/>
    <property type="molecule type" value="Genomic_DNA"/>
</dbReference>
<comment type="caution">
    <text evidence="9">The sequence shown here is derived from an EMBL/GenBank/DDBJ whole genome shotgun (WGS) entry which is preliminary data.</text>
</comment>
<evidence type="ECO:0000313" key="9">
    <source>
        <dbReference type="EMBL" id="MCP0886355.1"/>
    </source>
</evidence>
<keyword evidence="2" id="KW-1003">Cell membrane</keyword>
<dbReference type="PANTHER" id="PTHR33885">
    <property type="entry name" value="PHAGE SHOCK PROTEIN C"/>
    <property type="match status" value="1"/>
</dbReference>
<evidence type="ECO:0000256" key="3">
    <source>
        <dbReference type="ARBA" id="ARBA00022692"/>
    </source>
</evidence>
<keyword evidence="3 7" id="KW-0812">Transmembrane</keyword>
<name>A0A9X2FIX9_9LACO</name>
<feature type="transmembrane region" description="Helical" evidence="7">
    <location>
        <begin position="34"/>
        <end position="63"/>
    </location>
</feature>
<keyword evidence="5 7" id="KW-0472">Membrane</keyword>
<evidence type="ECO:0000256" key="5">
    <source>
        <dbReference type="ARBA" id="ARBA00023136"/>
    </source>
</evidence>
<evidence type="ECO:0000256" key="7">
    <source>
        <dbReference type="SAM" id="Phobius"/>
    </source>
</evidence>
<feature type="region of interest" description="Disordered" evidence="6">
    <location>
        <begin position="83"/>
        <end position="117"/>
    </location>
</feature>
<evidence type="ECO:0000256" key="2">
    <source>
        <dbReference type="ARBA" id="ARBA00022475"/>
    </source>
</evidence>
<proteinExistence type="predicted"/>
<evidence type="ECO:0000256" key="1">
    <source>
        <dbReference type="ARBA" id="ARBA00004162"/>
    </source>
</evidence>
<dbReference type="InterPro" id="IPR052027">
    <property type="entry name" value="PspC"/>
</dbReference>
<feature type="compositionally biased region" description="Polar residues" evidence="6">
    <location>
        <begin position="83"/>
        <end position="92"/>
    </location>
</feature>
<dbReference type="Pfam" id="PF04024">
    <property type="entry name" value="PspC"/>
    <property type="match status" value="1"/>
</dbReference>
<dbReference type="Proteomes" id="UP001139006">
    <property type="component" value="Unassembled WGS sequence"/>
</dbReference>
<keyword evidence="4 7" id="KW-1133">Transmembrane helix</keyword>
<dbReference type="InterPro" id="IPR007168">
    <property type="entry name" value="Phageshock_PspC_N"/>
</dbReference>
<evidence type="ECO:0000256" key="4">
    <source>
        <dbReference type="ARBA" id="ARBA00022989"/>
    </source>
</evidence>
<organism evidence="9 10">
    <name type="scientific">Ligilactobacillus ubinensis</name>
    <dbReference type="NCBI Taxonomy" id="2876789"/>
    <lineage>
        <taxon>Bacteria</taxon>
        <taxon>Bacillati</taxon>
        <taxon>Bacillota</taxon>
        <taxon>Bacilli</taxon>
        <taxon>Lactobacillales</taxon>
        <taxon>Lactobacillaceae</taxon>
        <taxon>Ligilactobacillus</taxon>
    </lineage>
</organism>
<gene>
    <name evidence="9" type="ORF">LB941_03265</name>
</gene>
<comment type="subcellular location">
    <subcellularLocation>
        <location evidence="1">Cell membrane</location>
        <topology evidence="1">Single-pass membrane protein</topology>
    </subcellularLocation>
</comment>
<keyword evidence="10" id="KW-1185">Reference proteome</keyword>
<sequence length="117" mass="13266">MRKKLYRSHNRLIAGVCAGLAEYFNIATKNVRIGFMVCLVLCSFIPHLIVLPIGIYAILALALPLNPNQKEFSWFSLLESMTGFSNASNNGNETKDSRKQKKKSRKIITNVREKDLH</sequence>
<dbReference type="GO" id="GO:0005886">
    <property type="term" value="C:plasma membrane"/>
    <property type="evidence" value="ECO:0007669"/>
    <property type="project" value="UniProtKB-SubCell"/>
</dbReference>
<evidence type="ECO:0000256" key="6">
    <source>
        <dbReference type="SAM" id="MobiDB-lite"/>
    </source>
</evidence>
<accession>A0A9X2FIX9</accession>
<dbReference type="AlphaFoldDB" id="A0A9X2FIX9"/>
<feature type="domain" description="Phage shock protein PspC N-terminal" evidence="8">
    <location>
        <begin position="3"/>
        <end position="64"/>
    </location>
</feature>
<protein>
    <submittedName>
        <fullName evidence="9">PspC domain-containing protein</fullName>
    </submittedName>
</protein>
<reference evidence="9 10" key="1">
    <citation type="journal article" date="2023" name="Int. J. Syst. Evol. Microbiol.">
        <title>Ligilactobacillus ubinensis sp. nov., a novel species isolated from the wild ferment of a durian fruit (Durio zibethinus).</title>
        <authorList>
            <person name="Heng Y.C."/>
            <person name="Menon N."/>
            <person name="Chen B."/>
            <person name="Loo B.Z.L."/>
            <person name="Wong G.W.J."/>
            <person name="Lim A.C.H."/>
            <person name="Silvaraju S."/>
            <person name="Kittelmann S."/>
        </authorList>
    </citation>
    <scope>NUCLEOTIDE SEQUENCE [LARGE SCALE GENOMIC DNA]</scope>
    <source>
        <strain evidence="9 10">WILCCON 0076</strain>
    </source>
</reference>